<dbReference type="EMBL" id="NJES01000016">
    <property type="protein sequence ID" value="PHH80457.1"/>
    <property type="molecule type" value="Genomic_DNA"/>
</dbReference>
<dbReference type="OrthoDB" id="4920338at2759"/>
<protein>
    <submittedName>
        <fullName evidence="1">Uncharacterized protein</fullName>
    </submittedName>
</protein>
<gene>
    <name evidence="1" type="ORF">CDD80_1467</name>
</gene>
<proteinExistence type="predicted"/>
<keyword evidence="2" id="KW-1185">Reference proteome</keyword>
<comment type="caution">
    <text evidence="1">The sequence shown here is derived from an EMBL/GenBank/DDBJ whole genome shotgun (WGS) entry which is preliminary data.</text>
</comment>
<dbReference type="AlphaFoldDB" id="A0A2C5ZHF5"/>
<evidence type="ECO:0000313" key="1">
    <source>
        <dbReference type="EMBL" id="PHH80457.1"/>
    </source>
</evidence>
<sequence length="307" mass="35327">MQPPIRTLAAVLVLAQIRECIRSQDSNIGPLLSQFLVHASNCVSQNQGFGVVRCAEQLLSVDQRHTLINLTETIKSWERYYWRDLSTAFSELGDVDGSQLNCYDKLLDMLEMTGQLCYYKNIPSLADRLRPQGAGLLTLFYQTERLRRGLLRSNSRVTQYSLRAPILKMTGSTHWRFDGARACSAEWREERTFQKLAIEEMIRRAGQDWHSEYSNMQFKGYYNTLFSTDSFLQGVITGWGEEYYCSSRMKCQSVVERNRTYLPHDAASYLHGVHALIKKKGKVCILLKPQDAELEEDVSYVAAIHER</sequence>
<reference evidence="1 2" key="1">
    <citation type="submission" date="2017-06" db="EMBL/GenBank/DDBJ databases">
        <title>Ant-infecting Ophiocordyceps genomes reveal a high diversity of potential behavioral manipulation genes and a possible major role for enterotoxins.</title>
        <authorList>
            <person name="De Bekker C."/>
            <person name="Evans H.C."/>
            <person name="Brachmann A."/>
            <person name="Hughes D.P."/>
        </authorList>
    </citation>
    <scope>NUCLEOTIDE SEQUENCE [LARGE SCALE GENOMIC DNA]</scope>
    <source>
        <strain evidence="1 2">Map16</strain>
    </source>
</reference>
<name>A0A2C5ZHF5_9HYPO</name>
<dbReference type="Proteomes" id="UP000226431">
    <property type="component" value="Unassembled WGS sequence"/>
</dbReference>
<evidence type="ECO:0000313" key="2">
    <source>
        <dbReference type="Proteomes" id="UP000226431"/>
    </source>
</evidence>
<organism evidence="1 2">
    <name type="scientific">Ophiocordyceps camponoti-rufipedis</name>
    <dbReference type="NCBI Taxonomy" id="2004952"/>
    <lineage>
        <taxon>Eukaryota</taxon>
        <taxon>Fungi</taxon>
        <taxon>Dikarya</taxon>
        <taxon>Ascomycota</taxon>
        <taxon>Pezizomycotina</taxon>
        <taxon>Sordariomycetes</taxon>
        <taxon>Hypocreomycetidae</taxon>
        <taxon>Hypocreales</taxon>
        <taxon>Ophiocordycipitaceae</taxon>
        <taxon>Ophiocordyceps</taxon>
    </lineage>
</organism>
<accession>A0A2C5ZHF5</accession>